<gene>
    <name evidence="3" type="ORF">AMAG_07053</name>
</gene>
<feature type="compositionally biased region" description="Polar residues" evidence="1">
    <location>
        <begin position="76"/>
        <end position="90"/>
    </location>
</feature>
<name>A0A0L0SFN8_ALLM3</name>
<accession>A0A0L0SFN8</accession>
<feature type="region of interest" description="Disordered" evidence="1">
    <location>
        <begin position="235"/>
        <end position="298"/>
    </location>
</feature>
<organism evidence="3 4">
    <name type="scientific">Allomyces macrogynus (strain ATCC 38327)</name>
    <name type="common">Allomyces javanicus var. macrogynus</name>
    <dbReference type="NCBI Taxonomy" id="578462"/>
    <lineage>
        <taxon>Eukaryota</taxon>
        <taxon>Fungi</taxon>
        <taxon>Fungi incertae sedis</taxon>
        <taxon>Blastocladiomycota</taxon>
        <taxon>Blastocladiomycetes</taxon>
        <taxon>Blastocladiales</taxon>
        <taxon>Blastocladiaceae</taxon>
        <taxon>Allomyces</taxon>
    </lineage>
</organism>
<dbReference type="EMBL" id="GG745337">
    <property type="protein sequence ID" value="KNE61316.1"/>
    <property type="molecule type" value="Genomic_DNA"/>
</dbReference>
<evidence type="ECO:0000256" key="1">
    <source>
        <dbReference type="SAM" id="MobiDB-lite"/>
    </source>
</evidence>
<keyword evidence="4" id="KW-1185">Reference proteome</keyword>
<proteinExistence type="predicted"/>
<reference evidence="4" key="2">
    <citation type="submission" date="2009-11" db="EMBL/GenBank/DDBJ databases">
        <title>The Genome Sequence of Allomyces macrogynus strain ATCC 38327.</title>
        <authorList>
            <consortium name="The Broad Institute Genome Sequencing Platform"/>
            <person name="Russ C."/>
            <person name="Cuomo C."/>
            <person name="Shea T."/>
            <person name="Young S.K."/>
            <person name="Zeng Q."/>
            <person name="Koehrsen M."/>
            <person name="Haas B."/>
            <person name="Borodovsky M."/>
            <person name="Guigo R."/>
            <person name="Alvarado L."/>
            <person name="Berlin A."/>
            <person name="Borenstein D."/>
            <person name="Chen Z."/>
            <person name="Engels R."/>
            <person name="Freedman E."/>
            <person name="Gellesch M."/>
            <person name="Goldberg J."/>
            <person name="Griggs A."/>
            <person name="Gujja S."/>
            <person name="Heiman D."/>
            <person name="Hepburn T."/>
            <person name="Howarth C."/>
            <person name="Jen D."/>
            <person name="Larson L."/>
            <person name="Lewis B."/>
            <person name="Mehta T."/>
            <person name="Park D."/>
            <person name="Pearson M."/>
            <person name="Roberts A."/>
            <person name="Saif S."/>
            <person name="Shenoy N."/>
            <person name="Sisk P."/>
            <person name="Stolte C."/>
            <person name="Sykes S."/>
            <person name="Walk T."/>
            <person name="White J."/>
            <person name="Yandava C."/>
            <person name="Burger G."/>
            <person name="Gray M.W."/>
            <person name="Holland P.W.H."/>
            <person name="King N."/>
            <person name="Lang F.B.F."/>
            <person name="Roger A.J."/>
            <person name="Ruiz-Trillo I."/>
            <person name="Lander E."/>
            <person name="Nusbaum C."/>
        </authorList>
    </citation>
    <scope>NUCLEOTIDE SEQUENCE [LARGE SCALE GENOMIC DNA]</scope>
    <source>
        <strain evidence="4">ATCC 38327</strain>
    </source>
</reference>
<keyword evidence="2" id="KW-0812">Transmembrane</keyword>
<dbReference type="VEuPathDB" id="FungiDB:AMAG_07053"/>
<feature type="region of interest" description="Disordered" evidence="1">
    <location>
        <begin position="111"/>
        <end position="141"/>
    </location>
</feature>
<feature type="region of interest" description="Disordered" evidence="1">
    <location>
        <begin position="468"/>
        <end position="509"/>
    </location>
</feature>
<feature type="transmembrane region" description="Helical" evidence="2">
    <location>
        <begin position="407"/>
        <end position="425"/>
    </location>
</feature>
<dbReference type="Proteomes" id="UP000054350">
    <property type="component" value="Unassembled WGS sequence"/>
</dbReference>
<feature type="transmembrane region" description="Helical" evidence="2">
    <location>
        <begin position="431"/>
        <end position="451"/>
    </location>
</feature>
<evidence type="ECO:0000313" key="4">
    <source>
        <dbReference type="Proteomes" id="UP000054350"/>
    </source>
</evidence>
<feature type="compositionally biased region" description="Low complexity" evidence="1">
    <location>
        <begin position="129"/>
        <end position="141"/>
    </location>
</feature>
<feature type="compositionally biased region" description="Low complexity" evidence="1">
    <location>
        <begin position="235"/>
        <end position="260"/>
    </location>
</feature>
<keyword evidence="2" id="KW-1133">Transmembrane helix</keyword>
<evidence type="ECO:0000256" key="2">
    <source>
        <dbReference type="SAM" id="Phobius"/>
    </source>
</evidence>
<sequence length="509" mass="52699">MERSLGANVSGIKIAELVGPNLDRVLARSAHHLQSTSGVVAPSGKAAASTLMVHVSTKSSDSILAKTMPAAPARVQTRSSQLDPSPATKNPTHRAIPRSVDNIAKKTTLMRPKRTVSDRAPAAPRHPCPDASPSRPASAVRSDCHLETAQAPLDRLTSTLAVTTTPLHLRASVTQLGTSGGDVRAASAWKMTLRAKTAQGPPRPATSADTIAAQSKSAAGADAAMLGSRTSVAATTATPVIAPGSKRPSTPRSTSRGPTSHGDTIQPRIISGVRGLTRPGLRSIPRERSTSTDSLPTTPTPTYRAVYIGSDDDYLALGHIRHLFAANAVSAEDMRLFPIPPEVLLEEGILLPDLVNDPDLLAMTSGATLDANTLPLTPRYGTPARSAFLALQWDRLRGGPTVRRRRTVGAVAALGLCALALQVMVDPHAPLVALVAVAVALIGVVALIAVLERAACVGRGVVENEEMPATSALPDGVSEGVAGEEMAAWDTGSEESVASGVRAPPPGQG</sequence>
<dbReference type="OrthoDB" id="2189509at2759"/>
<reference evidence="3 4" key="1">
    <citation type="submission" date="2009-11" db="EMBL/GenBank/DDBJ databases">
        <title>Annotation of Allomyces macrogynus ATCC 38327.</title>
        <authorList>
            <consortium name="The Broad Institute Genome Sequencing Platform"/>
            <person name="Russ C."/>
            <person name="Cuomo C."/>
            <person name="Burger G."/>
            <person name="Gray M.W."/>
            <person name="Holland P.W.H."/>
            <person name="King N."/>
            <person name="Lang F.B.F."/>
            <person name="Roger A.J."/>
            <person name="Ruiz-Trillo I."/>
            <person name="Young S.K."/>
            <person name="Zeng Q."/>
            <person name="Gargeya S."/>
            <person name="Fitzgerald M."/>
            <person name="Haas B."/>
            <person name="Abouelleil A."/>
            <person name="Alvarado L."/>
            <person name="Arachchi H.M."/>
            <person name="Berlin A."/>
            <person name="Chapman S.B."/>
            <person name="Gearin G."/>
            <person name="Goldberg J."/>
            <person name="Griggs A."/>
            <person name="Gujja S."/>
            <person name="Hansen M."/>
            <person name="Heiman D."/>
            <person name="Howarth C."/>
            <person name="Larimer J."/>
            <person name="Lui A."/>
            <person name="MacDonald P.J.P."/>
            <person name="McCowen C."/>
            <person name="Montmayeur A."/>
            <person name="Murphy C."/>
            <person name="Neiman D."/>
            <person name="Pearson M."/>
            <person name="Priest M."/>
            <person name="Roberts A."/>
            <person name="Saif S."/>
            <person name="Shea T."/>
            <person name="Sisk P."/>
            <person name="Stolte C."/>
            <person name="Sykes S."/>
            <person name="Wortman J."/>
            <person name="Nusbaum C."/>
            <person name="Birren B."/>
        </authorList>
    </citation>
    <scope>NUCLEOTIDE SEQUENCE [LARGE SCALE GENOMIC DNA]</scope>
    <source>
        <strain evidence="3 4">ATCC 38327</strain>
    </source>
</reference>
<keyword evidence="2" id="KW-0472">Membrane</keyword>
<feature type="region of interest" description="Disordered" evidence="1">
    <location>
        <begin position="67"/>
        <end position="94"/>
    </location>
</feature>
<dbReference type="eggNOG" id="ENOG502SSTI">
    <property type="taxonomic scope" value="Eukaryota"/>
</dbReference>
<protein>
    <submittedName>
        <fullName evidence="3">Uncharacterized protein</fullName>
    </submittedName>
</protein>
<dbReference type="AlphaFoldDB" id="A0A0L0SFN8"/>
<evidence type="ECO:0000313" key="3">
    <source>
        <dbReference type="EMBL" id="KNE61316.1"/>
    </source>
</evidence>